<dbReference type="eggNOG" id="KOG1947">
    <property type="taxonomic scope" value="Eukaryota"/>
</dbReference>
<feature type="compositionally biased region" description="Acidic residues" evidence="1">
    <location>
        <begin position="37"/>
        <end position="62"/>
    </location>
</feature>
<feature type="compositionally biased region" description="Basic and acidic residues" evidence="1">
    <location>
        <begin position="63"/>
        <end position="77"/>
    </location>
</feature>
<dbReference type="PANTHER" id="PTHR13318:SF247">
    <property type="entry name" value="GH16156P"/>
    <property type="match status" value="1"/>
</dbReference>
<name>G3ALK7_SPAPN</name>
<dbReference type="GeneID" id="18870025"/>
<dbReference type="RefSeq" id="XP_007374765.1">
    <property type="nucleotide sequence ID" value="XM_007374703.1"/>
</dbReference>
<dbReference type="OrthoDB" id="1924287at2759"/>
<dbReference type="KEGG" id="spaa:SPAPADRAFT_137182"/>
<dbReference type="STRING" id="619300.G3ALK7"/>
<evidence type="ECO:0000313" key="4">
    <source>
        <dbReference type="Proteomes" id="UP000000709"/>
    </source>
</evidence>
<feature type="region of interest" description="Disordered" evidence="1">
    <location>
        <begin position="1"/>
        <end position="21"/>
    </location>
</feature>
<dbReference type="SUPFAM" id="SSF52047">
    <property type="entry name" value="RNI-like"/>
    <property type="match status" value="1"/>
</dbReference>
<gene>
    <name evidence="3" type="ORF">SPAPADRAFT_137182</name>
</gene>
<dbReference type="GO" id="GO:0008104">
    <property type="term" value="P:intracellular protein localization"/>
    <property type="evidence" value="ECO:0007669"/>
    <property type="project" value="EnsemblFungi"/>
</dbReference>
<dbReference type="AlphaFoldDB" id="G3ALK7"/>
<dbReference type="GO" id="GO:0008094">
    <property type="term" value="F:ATP-dependent activity, acting on DNA"/>
    <property type="evidence" value="ECO:0007669"/>
    <property type="project" value="EnsemblFungi"/>
</dbReference>
<dbReference type="GO" id="GO:0031463">
    <property type="term" value="C:Cul3-RING ubiquitin ligase complex"/>
    <property type="evidence" value="ECO:0007669"/>
    <property type="project" value="EnsemblFungi"/>
</dbReference>
<dbReference type="Proteomes" id="UP000000709">
    <property type="component" value="Unassembled WGS sequence"/>
</dbReference>
<feature type="domain" description="DNA repair protein rhp7 treble clef" evidence="2">
    <location>
        <begin position="91"/>
        <end position="128"/>
    </location>
</feature>
<dbReference type="InterPro" id="IPR032675">
    <property type="entry name" value="LRR_dom_sf"/>
</dbReference>
<dbReference type="FunCoup" id="G3ALK7">
    <property type="interactions" value="36"/>
</dbReference>
<dbReference type="GO" id="GO:0000113">
    <property type="term" value="C:nucleotide-excision repair factor 4 complex"/>
    <property type="evidence" value="ECO:0007669"/>
    <property type="project" value="EnsemblFungi"/>
</dbReference>
<proteinExistence type="predicted"/>
<dbReference type="HOGENOM" id="CLU_006598_2_1_1"/>
<evidence type="ECO:0000256" key="1">
    <source>
        <dbReference type="SAM" id="MobiDB-lite"/>
    </source>
</evidence>
<dbReference type="InterPro" id="IPR006553">
    <property type="entry name" value="Leu-rich_rpt_Cys-con_subtyp"/>
</dbReference>
<reference evidence="3 4" key="1">
    <citation type="journal article" date="2011" name="Proc. Natl. Acad. Sci. U.S.A.">
        <title>Comparative genomics of xylose-fermenting fungi for enhanced biofuel production.</title>
        <authorList>
            <person name="Wohlbach D.J."/>
            <person name="Kuo A."/>
            <person name="Sato T.K."/>
            <person name="Potts K.M."/>
            <person name="Salamov A.A."/>
            <person name="LaButti K.M."/>
            <person name="Sun H."/>
            <person name="Clum A."/>
            <person name="Pangilinan J.L."/>
            <person name="Lindquist E.A."/>
            <person name="Lucas S."/>
            <person name="Lapidus A."/>
            <person name="Jin M."/>
            <person name="Gunawan C."/>
            <person name="Balan V."/>
            <person name="Dale B.E."/>
            <person name="Jeffries T.W."/>
            <person name="Zinkel R."/>
            <person name="Barry K.W."/>
            <person name="Grigoriev I.V."/>
            <person name="Gasch A.P."/>
        </authorList>
    </citation>
    <scope>NUCLEOTIDE SEQUENCE [LARGE SCALE GENOMIC DNA]</scope>
    <source>
        <strain evidence="4">NRRL Y-27907 / 11-Y1</strain>
    </source>
</reference>
<dbReference type="GO" id="GO:0004842">
    <property type="term" value="F:ubiquitin-protein transferase activity"/>
    <property type="evidence" value="ECO:0007669"/>
    <property type="project" value="EnsemblFungi"/>
</dbReference>
<organism evidence="4">
    <name type="scientific">Spathaspora passalidarum (strain NRRL Y-27907 / 11-Y1)</name>
    <dbReference type="NCBI Taxonomy" id="619300"/>
    <lineage>
        <taxon>Eukaryota</taxon>
        <taxon>Fungi</taxon>
        <taxon>Dikarya</taxon>
        <taxon>Ascomycota</taxon>
        <taxon>Saccharomycotina</taxon>
        <taxon>Pichiomycetes</taxon>
        <taxon>Debaryomycetaceae</taxon>
        <taxon>Spathaspora</taxon>
    </lineage>
</organism>
<dbReference type="OMA" id="ACRHISR"/>
<dbReference type="PANTHER" id="PTHR13318">
    <property type="entry name" value="PARTNER OF PAIRED, ISOFORM B-RELATED"/>
    <property type="match status" value="1"/>
</dbReference>
<dbReference type="GO" id="GO:0019005">
    <property type="term" value="C:SCF ubiquitin ligase complex"/>
    <property type="evidence" value="ECO:0007669"/>
    <property type="project" value="TreeGrafter"/>
</dbReference>
<dbReference type="GO" id="GO:0003684">
    <property type="term" value="F:damaged DNA binding"/>
    <property type="evidence" value="ECO:0007669"/>
    <property type="project" value="EnsemblFungi"/>
</dbReference>
<dbReference type="GO" id="GO:0000715">
    <property type="term" value="P:nucleotide-excision repair, DNA damage recognition"/>
    <property type="evidence" value="ECO:0007669"/>
    <property type="project" value="EnsemblFungi"/>
</dbReference>
<dbReference type="GO" id="GO:0070911">
    <property type="term" value="P:global genome nucleotide-excision repair"/>
    <property type="evidence" value="ECO:0007669"/>
    <property type="project" value="EnsemblFungi"/>
</dbReference>
<dbReference type="SMART" id="SM00367">
    <property type="entry name" value="LRR_CC"/>
    <property type="match status" value="4"/>
</dbReference>
<dbReference type="Pfam" id="PF23550">
    <property type="entry name" value="zf_Tbcl_Rhp7"/>
    <property type="match status" value="1"/>
</dbReference>
<dbReference type="GO" id="GO:0009411">
    <property type="term" value="P:response to UV"/>
    <property type="evidence" value="ECO:0007669"/>
    <property type="project" value="EnsemblFungi"/>
</dbReference>
<accession>G3ALK7</accession>
<protein>
    <recommendedName>
        <fullName evidence="2">DNA repair protein rhp7 treble clef domain-containing protein</fullName>
    </recommendedName>
</protein>
<evidence type="ECO:0000259" key="2">
    <source>
        <dbReference type="Pfam" id="PF23550"/>
    </source>
</evidence>
<feature type="region of interest" description="Disordered" evidence="1">
    <location>
        <begin position="33"/>
        <end position="84"/>
    </location>
</feature>
<dbReference type="InParanoid" id="G3ALK7"/>
<dbReference type="InterPro" id="IPR056451">
    <property type="entry name" value="Znf_Tbcl_Rhp7"/>
</dbReference>
<sequence>MSNRERRGVRGPNSALTEFLRNEGITDAFRRRRELQQDDDEVEAEPEAEQVQQEESEDDEEVREMKRAAALKRGRDSDSEDEDEHVPFKKFGEIDHCVDCGSEFHLSVYSRFINSKSGYLCENCNSQLLQRERQARINQLQARKQRKRIAQALLNRTTVSKIPKLQDVCIREIIQHINEVEVLGDIGNLNRAKISQILSKNRQLTSKTVDLFLTPDLTSLELWDCSNIDSAGLDRIASYCPNLQKLTLFMCGQLHNDNLKYYAEKLKKLTSLKLNGPFLISESAWSEFFDIMAPQLEEFEVRNTHRFSSDSLISLITQAPKLSSLKLSRLDGITTSEAYGLIPHCVSDLAEFEVSYTPHMNDESISNLLAITGPTLVSLNLDGCTSLTDTFLPSLQNCTNLTTLSLRQVPITDTEFAKTLKQWNGTSLQNVDLYKCIDLGDAAIYALLNHSHSTLIELNLNSIPLTRDLLTQVLTEDDHPIKKHLRTEEKQWYKKVNLPLLTYLDLGFVRSVDDEVVAMVGDECKSLHILEVYGDNRCTIRGKVRSGLIVIGRLS</sequence>
<dbReference type="EMBL" id="GL996501">
    <property type="protein sequence ID" value="EGW33250.1"/>
    <property type="molecule type" value="Genomic_DNA"/>
</dbReference>
<dbReference type="GO" id="GO:0031146">
    <property type="term" value="P:SCF-dependent proteasomal ubiquitin-dependent protein catabolic process"/>
    <property type="evidence" value="ECO:0007669"/>
    <property type="project" value="TreeGrafter"/>
</dbReference>
<dbReference type="Gene3D" id="3.80.10.10">
    <property type="entry name" value="Ribonuclease Inhibitor"/>
    <property type="match status" value="1"/>
</dbReference>
<keyword evidence="4" id="KW-1185">Reference proteome</keyword>
<evidence type="ECO:0000313" key="3">
    <source>
        <dbReference type="EMBL" id="EGW33250.1"/>
    </source>
</evidence>